<gene>
    <name evidence="6" type="ORF">B5F15_11915</name>
    <name evidence="5" type="ORF">B5F17_02075</name>
</gene>
<dbReference type="Pfam" id="PF03965">
    <property type="entry name" value="Penicillinase_R"/>
    <property type="match status" value="1"/>
</dbReference>
<evidence type="ECO:0000256" key="3">
    <source>
        <dbReference type="ARBA" id="ARBA00023125"/>
    </source>
</evidence>
<dbReference type="Proteomes" id="UP000195326">
    <property type="component" value="Unassembled WGS sequence"/>
</dbReference>
<dbReference type="InterPro" id="IPR005650">
    <property type="entry name" value="BlaI_family"/>
</dbReference>
<evidence type="ECO:0000256" key="4">
    <source>
        <dbReference type="ARBA" id="ARBA00023163"/>
    </source>
</evidence>
<dbReference type="RefSeq" id="WP_087370253.1">
    <property type="nucleotide sequence ID" value="NZ_NFKK01000002.1"/>
</dbReference>
<dbReference type="Gene3D" id="1.10.10.10">
    <property type="entry name" value="Winged helix-like DNA-binding domain superfamily/Winged helix DNA-binding domain"/>
    <property type="match status" value="1"/>
</dbReference>
<evidence type="ECO:0000313" key="5">
    <source>
        <dbReference type="EMBL" id="OUP54019.1"/>
    </source>
</evidence>
<dbReference type="EMBL" id="NFKK01000002">
    <property type="protein sequence ID" value="OUP54019.1"/>
    <property type="molecule type" value="Genomic_DNA"/>
</dbReference>
<dbReference type="EMBL" id="NFKL01000017">
    <property type="protein sequence ID" value="OUP56690.1"/>
    <property type="molecule type" value="Genomic_DNA"/>
</dbReference>
<dbReference type="PIRSF" id="PIRSF019455">
    <property type="entry name" value="CopR_AtkY"/>
    <property type="match status" value="1"/>
</dbReference>
<dbReference type="Proteomes" id="UP000195897">
    <property type="component" value="Unassembled WGS sequence"/>
</dbReference>
<reference evidence="5" key="2">
    <citation type="journal article" date="2018" name="BMC Genomics">
        <title>Whole genome sequencing and function prediction of 133 gut anaerobes isolated from chicken caecum in pure cultures.</title>
        <authorList>
            <person name="Medvecky M."/>
            <person name="Cejkova D."/>
            <person name="Polansky O."/>
            <person name="Karasova D."/>
            <person name="Kubasova T."/>
            <person name="Cizek A."/>
            <person name="Rychlik I."/>
        </authorList>
    </citation>
    <scope>NUCLEOTIDE SEQUENCE</scope>
    <source>
        <strain evidence="6">An179</strain>
        <strain evidence="5">An180</strain>
    </source>
</reference>
<keyword evidence="3" id="KW-0238">DNA-binding</keyword>
<dbReference type="SUPFAM" id="SSF46785">
    <property type="entry name" value="Winged helix' DNA-binding domain"/>
    <property type="match status" value="1"/>
</dbReference>
<organism evidence="5 8">
    <name type="scientific">Butyricicoccus pullicaecorum</name>
    <dbReference type="NCBI Taxonomy" id="501571"/>
    <lineage>
        <taxon>Bacteria</taxon>
        <taxon>Bacillati</taxon>
        <taxon>Bacillota</taxon>
        <taxon>Clostridia</taxon>
        <taxon>Eubacteriales</taxon>
        <taxon>Butyricicoccaceae</taxon>
        <taxon>Butyricicoccus</taxon>
    </lineage>
</organism>
<reference evidence="7 8" key="1">
    <citation type="submission" date="2017-04" db="EMBL/GenBank/DDBJ databases">
        <title>Function of individual gut microbiota members based on whole genome sequencing of pure cultures obtained from chicken caecum.</title>
        <authorList>
            <person name="Medvecky M."/>
            <person name="Cejkova D."/>
            <person name="Polansky O."/>
            <person name="Karasova D."/>
            <person name="Kubasova T."/>
            <person name="Cizek A."/>
            <person name="Rychlik I."/>
        </authorList>
    </citation>
    <scope>NUCLEOTIDE SEQUENCE [LARGE SCALE GENOMIC DNA]</scope>
    <source>
        <strain evidence="7">An179</strain>
        <strain evidence="8">An180</strain>
    </source>
</reference>
<evidence type="ECO:0000313" key="7">
    <source>
        <dbReference type="Proteomes" id="UP000195326"/>
    </source>
</evidence>
<comment type="caution">
    <text evidence="5">The sequence shown here is derived from an EMBL/GenBank/DDBJ whole genome shotgun (WGS) entry which is preliminary data.</text>
</comment>
<sequence length="120" mass="13457">MKVKLFDSERKVMEVLWQGGELPAKDIARALADSVGWNKNTTYTVLKKCIEKGAAVREDPGFRCRACITREEVQRQEAHELVDKLFDGSPSSLVASLLGDSQKLPDEEIERLRGLIDALK</sequence>
<evidence type="ECO:0000256" key="2">
    <source>
        <dbReference type="ARBA" id="ARBA00023015"/>
    </source>
</evidence>
<dbReference type="AlphaFoldDB" id="A0A1Y4LET2"/>
<dbReference type="GO" id="GO:0003677">
    <property type="term" value="F:DNA binding"/>
    <property type="evidence" value="ECO:0007669"/>
    <property type="project" value="UniProtKB-KW"/>
</dbReference>
<evidence type="ECO:0000256" key="1">
    <source>
        <dbReference type="ARBA" id="ARBA00011046"/>
    </source>
</evidence>
<dbReference type="Gene3D" id="1.10.4040.10">
    <property type="entry name" value="Penicillinase repressor domain"/>
    <property type="match status" value="1"/>
</dbReference>
<dbReference type="InterPro" id="IPR036390">
    <property type="entry name" value="WH_DNA-bd_sf"/>
</dbReference>
<proteinExistence type="inferred from homology"/>
<comment type="similarity">
    <text evidence="1">Belongs to the BlaI transcriptional regulatory family.</text>
</comment>
<evidence type="ECO:0000313" key="6">
    <source>
        <dbReference type="EMBL" id="OUP56690.1"/>
    </source>
</evidence>
<protein>
    <submittedName>
        <fullName evidence="5">BlaI family transcriptional regulator</fullName>
    </submittedName>
</protein>
<accession>A0A1Y4LET2</accession>
<keyword evidence="4" id="KW-0804">Transcription</keyword>
<dbReference type="GO" id="GO:0045892">
    <property type="term" value="P:negative regulation of DNA-templated transcription"/>
    <property type="evidence" value="ECO:0007669"/>
    <property type="project" value="InterPro"/>
</dbReference>
<name>A0A1Y4LET2_9FIRM</name>
<dbReference type="InterPro" id="IPR036388">
    <property type="entry name" value="WH-like_DNA-bd_sf"/>
</dbReference>
<evidence type="ECO:0000313" key="8">
    <source>
        <dbReference type="Proteomes" id="UP000195897"/>
    </source>
</evidence>
<keyword evidence="2" id="KW-0805">Transcription regulation</keyword>